<dbReference type="GO" id="GO:0047490">
    <property type="term" value="F:pectin lyase activity"/>
    <property type="evidence" value="ECO:0007669"/>
    <property type="project" value="UniProtKB-EC"/>
</dbReference>
<dbReference type="GO" id="GO:0030570">
    <property type="term" value="F:pectate lyase activity"/>
    <property type="evidence" value="ECO:0007669"/>
    <property type="project" value="InterPro"/>
</dbReference>
<comment type="caution">
    <text evidence="11">The sequence shown here is derived from an EMBL/GenBank/DDBJ whole genome shotgun (WGS) entry which is preliminary data.</text>
</comment>
<feature type="chain" id="PRO_5034315806" description="pectin lyase" evidence="9">
    <location>
        <begin position="21"/>
        <end position="380"/>
    </location>
</feature>
<dbReference type="Gene3D" id="2.160.20.10">
    <property type="entry name" value="Single-stranded right-handed beta-helix, Pectin lyase-like"/>
    <property type="match status" value="1"/>
</dbReference>
<keyword evidence="12" id="KW-1185">Reference proteome</keyword>
<organism evidence="11 12">
    <name type="scientific">Sclerotinia trifoliorum</name>
    <dbReference type="NCBI Taxonomy" id="28548"/>
    <lineage>
        <taxon>Eukaryota</taxon>
        <taxon>Fungi</taxon>
        <taxon>Dikarya</taxon>
        <taxon>Ascomycota</taxon>
        <taxon>Pezizomycotina</taxon>
        <taxon>Leotiomycetes</taxon>
        <taxon>Helotiales</taxon>
        <taxon>Sclerotiniaceae</taxon>
        <taxon>Sclerotinia</taxon>
    </lineage>
</organism>
<dbReference type="Pfam" id="PF00544">
    <property type="entry name" value="Pectate_lyase_4"/>
    <property type="match status" value="1"/>
</dbReference>
<protein>
    <recommendedName>
        <fullName evidence="7">pectin lyase</fullName>
        <ecNumber evidence="7">4.2.2.10</ecNumber>
    </recommendedName>
</protein>
<evidence type="ECO:0000256" key="4">
    <source>
        <dbReference type="ARBA" id="ARBA00022729"/>
    </source>
</evidence>
<proteinExistence type="inferred from homology"/>
<feature type="signal peptide" evidence="9">
    <location>
        <begin position="1"/>
        <end position="20"/>
    </location>
</feature>
<comment type="catalytic activity">
    <reaction evidence="6">
        <text>Eliminative cleavage of (1-&gt;4)-alpha-D-galacturonan methyl ester to give oligosaccharides with 4-deoxy-6-O-methyl-alpha-D-galact-4-enuronosyl groups at their non-reducing ends.</text>
        <dbReference type="EC" id="4.2.2.10"/>
    </reaction>
</comment>
<gene>
    <name evidence="11" type="ORF">SCLTRI_LOCUS7063</name>
</gene>
<comment type="subcellular location">
    <subcellularLocation>
        <location evidence="1 8">Secreted</location>
    </subcellularLocation>
</comment>
<dbReference type="OrthoDB" id="1637350at2759"/>
<dbReference type="PANTHER" id="PTHR31683:SF16">
    <property type="entry name" value="PECTIN LYASE A-RELATED"/>
    <property type="match status" value="1"/>
</dbReference>
<sequence length="380" mass="39540">MKSFTLFSAAVAAYAQISAAIAVHGAAEGFAKGVTGGGSATPVYPTTNAELVSYLGDSSPRVIVLNKTFNFRGTEGTKTETGCAPWGTGAACQLSLSGGTWCANYAPNAPKVSVTYDAAGPEGITVASHKTLIGQGSTGVIQGKGLRIVGGATNVIVQNIKIEELNPKYVWGGDAISIADSDMVWIDRVTTYHIGRQHIVLGTGPSNRVTLSNNYINGVSDYSTSCNGYHYWGIYLDGSSDMVTMKGNYIYHTSGRSPKVAGNTLLHAVNNYWYDNGGHAFEIDTGAYVVAEGNVFQNIPTVAESPISGQLFTAPSPNANTACKAYLGHNCEVNGFGSSGTFTSSTTGFFSDFSGKNVASAAAYTTVVSSVNANAGFGKI</sequence>
<evidence type="ECO:0000256" key="7">
    <source>
        <dbReference type="ARBA" id="ARBA00039082"/>
    </source>
</evidence>
<reference evidence="11" key="1">
    <citation type="submission" date="2020-10" db="EMBL/GenBank/DDBJ databases">
        <authorList>
            <person name="Kusch S."/>
        </authorList>
    </citation>
    <scope>NUCLEOTIDE SEQUENCE</scope>
    <source>
        <strain evidence="11">SwB9</strain>
    </source>
</reference>
<evidence type="ECO:0000256" key="8">
    <source>
        <dbReference type="RuleBase" id="RU361173"/>
    </source>
</evidence>
<dbReference type="InterPro" id="IPR012334">
    <property type="entry name" value="Pectin_lyas_fold"/>
</dbReference>
<dbReference type="PANTHER" id="PTHR31683">
    <property type="entry name" value="PECTATE LYASE 18-RELATED"/>
    <property type="match status" value="1"/>
</dbReference>
<evidence type="ECO:0000256" key="6">
    <source>
        <dbReference type="ARBA" id="ARBA00036818"/>
    </source>
</evidence>
<comment type="similarity">
    <text evidence="2 8">Belongs to the polysaccharide lyase 1 family.</text>
</comment>
<dbReference type="InterPro" id="IPR045032">
    <property type="entry name" value="PEL"/>
</dbReference>
<evidence type="ECO:0000256" key="2">
    <source>
        <dbReference type="ARBA" id="ARBA00010980"/>
    </source>
</evidence>
<evidence type="ECO:0000313" key="11">
    <source>
        <dbReference type="EMBL" id="CAD6447271.1"/>
    </source>
</evidence>
<evidence type="ECO:0000256" key="1">
    <source>
        <dbReference type="ARBA" id="ARBA00004613"/>
    </source>
</evidence>
<dbReference type="EMBL" id="CAJHIA010000025">
    <property type="protein sequence ID" value="CAD6447271.1"/>
    <property type="molecule type" value="Genomic_DNA"/>
</dbReference>
<feature type="domain" description="Pectate lyase" evidence="10">
    <location>
        <begin position="95"/>
        <end position="302"/>
    </location>
</feature>
<evidence type="ECO:0000256" key="9">
    <source>
        <dbReference type="SAM" id="SignalP"/>
    </source>
</evidence>
<dbReference type="Proteomes" id="UP000624404">
    <property type="component" value="Unassembled WGS sequence"/>
</dbReference>
<keyword evidence="5 8" id="KW-0456">Lyase</keyword>
<keyword evidence="3 8" id="KW-0964">Secreted</keyword>
<keyword evidence="8" id="KW-0624">Polysaccharide degradation</keyword>
<accession>A0A8H2ZQX7</accession>
<dbReference type="EC" id="4.2.2.10" evidence="7"/>
<evidence type="ECO:0000313" key="12">
    <source>
        <dbReference type="Proteomes" id="UP000624404"/>
    </source>
</evidence>
<evidence type="ECO:0000259" key="10">
    <source>
        <dbReference type="SMART" id="SM00656"/>
    </source>
</evidence>
<dbReference type="FunFam" id="2.160.20.10:FF:000003">
    <property type="entry name" value="Pectin lyase F"/>
    <property type="match status" value="1"/>
</dbReference>
<evidence type="ECO:0000256" key="5">
    <source>
        <dbReference type="ARBA" id="ARBA00023239"/>
    </source>
</evidence>
<dbReference type="AlphaFoldDB" id="A0A8H2ZQX7"/>
<keyword evidence="4 9" id="KW-0732">Signal</keyword>
<dbReference type="InterPro" id="IPR002022">
    <property type="entry name" value="Pec_lyase"/>
</dbReference>
<dbReference type="GO" id="GO:0000272">
    <property type="term" value="P:polysaccharide catabolic process"/>
    <property type="evidence" value="ECO:0007669"/>
    <property type="project" value="UniProtKB-KW"/>
</dbReference>
<keyword evidence="8" id="KW-0119">Carbohydrate metabolism</keyword>
<dbReference type="GO" id="GO:0005576">
    <property type="term" value="C:extracellular region"/>
    <property type="evidence" value="ECO:0007669"/>
    <property type="project" value="UniProtKB-SubCell"/>
</dbReference>
<dbReference type="SMART" id="SM00656">
    <property type="entry name" value="Amb_all"/>
    <property type="match status" value="1"/>
</dbReference>
<name>A0A8H2ZQX7_9HELO</name>
<dbReference type="InterPro" id="IPR011050">
    <property type="entry name" value="Pectin_lyase_fold/virulence"/>
</dbReference>
<dbReference type="SUPFAM" id="SSF51126">
    <property type="entry name" value="Pectin lyase-like"/>
    <property type="match status" value="1"/>
</dbReference>
<evidence type="ECO:0000256" key="3">
    <source>
        <dbReference type="ARBA" id="ARBA00022525"/>
    </source>
</evidence>